<comment type="caution">
    <text evidence="1">The sequence shown here is derived from an EMBL/GenBank/DDBJ whole genome shotgun (WGS) entry which is preliminary data.</text>
</comment>
<reference evidence="1" key="1">
    <citation type="submission" date="2022-12" db="EMBL/GenBank/DDBJ databases">
        <title>Chromosome-level genome assembly of the bean flower thrips Megalurothrips usitatus.</title>
        <authorList>
            <person name="Ma L."/>
            <person name="Liu Q."/>
            <person name="Li H."/>
            <person name="Cai W."/>
        </authorList>
    </citation>
    <scope>NUCLEOTIDE SEQUENCE</scope>
    <source>
        <strain evidence="1">Cailab_2022a</strain>
    </source>
</reference>
<dbReference type="InterPro" id="IPR032053">
    <property type="entry name" value="Ribosomal_mS34"/>
</dbReference>
<gene>
    <name evidence="1" type="ORF">ONE63_010164</name>
</gene>
<accession>A0AAV7XNJ4</accession>
<evidence type="ECO:0000313" key="1">
    <source>
        <dbReference type="EMBL" id="KAJ1525346.1"/>
    </source>
</evidence>
<dbReference type="GO" id="GO:0005739">
    <property type="term" value="C:mitochondrion"/>
    <property type="evidence" value="ECO:0007669"/>
    <property type="project" value="InterPro"/>
</dbReference>
<proteinExistence type="predicted"/>
<organism evidence="1 2">
    <name type="scientific">Megalurothrips usitatus</name>
    <name type="common">bean blossom thrips</name>
    <dbReference type="NCBI Taxonomy" id="439358"/>
    <lineage>
        <taxon>Eukaryota</taxon>
        <taxon>Metazoa</taxon>
        <taxon>Ecdysozoa</taxon>
        <taxon>Arthropoda</taxon>
        <taxon>Hexapoda</taxon>
        <taxon>Insecta</taxon>
        <taxon>Pterygota</taxon>
        <taxon>Neoptera</taxon>
        <taxon>Paraneoptera</taxon>
        <taxon>Thysanoptera</taxon>
        <taxon>Terebrantia</taxon>
        <taxon>Thripoidea</taxon>
        <taxon>Thripidae</taxon>
        <taxon>Megalurothrips</taxon>
    </lineage>
</organism>
<name>A0AAV7XNJ4_9NEOP</name>
<dbReference type="EMBL" id="JAPTSV010000008">
    <property type="protein sequence ID" value="KAJ1525346.1"/>
    <property type="molecule type" value="Genomic_DNA"/>
</dbReference>
<dbReference type="Proteomes" id="UP001075354">
    <property type="component" value="Chromosome 8"/>
</dbReference>
<dbReference type="GO" id="GO:0003735">
    <property type="term" value="F:structural constituent of ribosome"/>
    <property type="evidence" value="ECO:0007669"/>
    <property type="project" value="InterPro"/>
</dbReference>
<evidence type="ECO:0008006" key="3">
    <source>
        <dbReference type="Google" id="ProtNLM"/>
    </source>
</evidence>
<dbReference type="PANTHER" id="PTHR28589:SF1">
    <property type="entry name" value="SMALL RIBOSOMAL SUBUNIT PROTEIN MS34"/>
    <property type="match status" value="1"/>
</dbReference>
<dbReference type="PANTHER" id="PTHR28589">
    <property type="entry name" value="28S RIBOSOMAL PROTEIN S34, MITOCHONDRIAL"/>
    <property type="match status" value="1"/>
</dbReference>
<keyword evidence="2" id="KW-1185">Reference proteome</keyword>
<sequence>MPYEFYGKATPYCGKALWEILGNLKNHGVGRIVVRNQFKRYPEPSWYRILKVEGLSPEGRIQACPPVIELDEVRRVRALVDSVFRGTYRGQEWLAWPTFKPDFNLIPKEEEEAYTKVKAGELPKSFEFSSILPTHGEFPPLLRELLIRDLKAQGTYNGEEPMLPISFKNPVRVAQEGEAPTVRITPGLGTPVCPRLYDNIKKN</sequence>
<protein>
    <recommendedName>
        <fullName evidence="3">Mitochondrial ribosomal protein S34</fullName>
    </recommendedName>
</protein>
<dbReference type="Pfam" id="PF16053">
    <property type="entry name" value="MRP-S34"/>
    <property type="match status" value="1"/>
</dbReference>
<evidence type="ECO:0000313" key="2">
    <source>
        <dbReference type="Proteomes" id="UP001075354"/>
    </source>
</evidence>
<dbReference type="AlphaFoldDB" id="A0AAV7XNJ4"/>